<gene>
    <name evidence="3" type="ORF">FIBSPDRAFT_1040103</name>
</gene>
<accession>A0A166QUF8</accession>
<feature type="transmembrane region" description="Helical" evidence="2">
    <location>
        <begin position="95"/>
        <end position="112"/>
    </location>
</feature>
<reference evidence="3" key="1">
    <citation type="journal article" date="2016" name="Mol. Biol. Evol.">
        <title>Comparative Genomics of Early-Diverging Mushroom-Forming Fungi Provides Insights into the Origins of Lignocellulose Decay Capabilities.</title>
        <authorList>
            <person name="Nagy L.G."/>
            <person name="Riley R."/>
            <person name="Tritt A."/>
            <person name="Adam C."/>
            <person name="Daum C."/>
            <person name="Floudas D."/>
            <person name="Sun H."/>
            <person name="Yadav J.S."/>
            <person name="Pangilinan J."/>
            <person name="Larsson K.H."/>
            <person name="Matsuura K."/>
            <person name="Barry K."/>
            <person name="Labutti K."/>
            <person name="Kuo R."/>
            <person name="Ohm R.A."/>
            <person name="Bhattacharya S.S."/>
            <person name="Shirouzu T."/>
            <person name="Yoshinaga Y."/>
            <person name="Martin F.M."/>
            <person name="Grigoriev I.V."/>
            <person name="Hibbett D.S."/>
        </authorList>
    </citation>
    <scope>NUCLEOTIDE SEQUENCE [LARGE SCALE GENOMIC DNA]</scope>
    <source>
        <strain evidence="3">CBS 109695</strain>
    </source>
</reference>
<evidence type="ECO:0000256" key="1">
    <source>
        <dbReference type="SAM" id="MobiDB-lite"/>
    </source>
</evidence>
<evidence type="ECO:0000313" key="3">
    <source>
        <dbReference type="EMBL" id="KZP27555.1"/>
    </source>
</evidence>
<proteinExistence type="predicted"/>
<protein>
    <submittedName>
        <fullName evidence="3">Uncharacterized protein</fullName>
    </submittedName>
</protein>
<dbReference type="AlphaFoldDB" id="A0A166QUF8"/>
<evidence type="ECO:0000256" key="2">
    <source>
        <dbReference type="SAM" id="Phobius"/>
    </source>
</evidence>
<dbReference type="EMBL" id="KV417508">
    <property type="protein sequence ID" value="KZP27555.1"/>
    <property type="molecule type" value="Genomic_DNA"/>
</dbReference>
<keyword evidence="2" id="KW-0472">Membrane</keyword>
<name>A0A166QUF8_9AGAM</name>
<keyword evidence="2" id="KW-0812">Transmembrane</keyword>
<organism evidence="3">
    <name type="scientific">Athelia psychrophila</name>
    <dbReference type="NCBI Taxonomy" id="1759441"/>
    <lineage>
        <taxon>Eukaryota</taxon>
        <taxon>Fungi</taxon>
        <taxon>Dikarya</taxon>
        <taxon>Basidiomycota</taxon>
        <taxon>Agaricomycotina</taxon>
        <taxon>Agaricomycetes</taxon>
        <taxon>Agaricomycetidae</taxon>
        <taxon>Atheliales</taxon>
        <taxon>Atheliaceae</taxon>
        <taxon>Athelia</taxon>
    </lineage>
</organism>
<keyword evidence="2" id="KW-1133">Transmembrane helix</keyword>
<feature type="region of interest" description="Disordered" evidence="1">
    <location>
        <begin position="226"/>
        <end position="249"/>
    </location>
</feature>
<sequence>MDSGGCCEDAGQRRGTRDGDIARCDSTESRAAGKTGQYVSRTHCDFNRHGRLLDVDGSMALHRPSTAFAATGRHIPALRARRTRRRRGAVAPNRALRASITAILVIIIVVLIDMDYCSTAGWLDGSTAGGLRTGPPPYSIVTGIDVDDCRIAGWSDGLARALRPFVRTWSPHSCPARSAHTADFADLSLLAFKLQCFKLEPSTDFIRDWVFPRTGRSAIGHRSSVISNQSPDASIGSCADADGDGLLPG</sequence>